<feature type="region of interest" description="Disordered" evidence="10">
    <location>
        <begin position="310"/>
        <end position="347"/>
    </location>
</feature>
<dbReference type="GO" id="GO:0046872">
    <property type="term" value="F:metal ion binding"/>
    <property type="evidence" value="ECO:0007669"/>
    <property type="project" value="UniProtKB-KW"/>
</dbReference>
<reference evidence="11" key="1">
    <citation type="submission" date="2021-06" db="EMBL/GenBank/DDBJ databases">
        <authorList>
            <person name="Kallberg Y."/>
            <person name="Tangrot J."/>
            <person name="Rosling A."/>
        </authorList>
    </citation>
    <scope>NUCLEOTIDE SEQUENCE</scope>
    <source>
        <strain evidence="11">FL130A</strain>
    </source>
</reference>
<comment type="similarity">
    <text evidence="8">Belongs to the CWC16 family. YJU2 subfamily.</text>
</comment>
<evidence type="ECO:0000256" key="8">
    <source>
        <dbReference type="HAMAP-Rule" id="MF_03226"/>
    </source>
</evidence>
<feature type="coiled-coil region" evidence="9">
    <location>
        <begin position="162"/>
        <end position="197"/>
    </location>
</feature>
<proteinExistence type="inferred from homology"/>
<evidence type="ECO:0000256" key="7">
    <source>
        <dbReference type="ARBA" id="ARBA00023242"/>
    </source>
</evidence>
<evidence type="ECO:0000256" key="10">
    <source>
        <dbReference type="SAM" id="MobiDB-lite"/>
    </source>
</evidence>
<name>A0A9N8VDN4_9GLOM</name>
<dbReference type="AlphaFoldDB" id="A0A9N8VDN4"/>
<keyword evidence="7 8" id="KW-0539">Nucleus</keyword>
<comment type="subcellular location">
    <subcellularLocation>
        <location evidence="1 8">Nucleus</location>
    </subcellularLocation>
</comment>
<dbReference type="Pfam" id="PF04502">
    <property type="entry name" value="Saf4_Yju2"/>
    <property type="match status" value="1"/>
</dbReference>
<dbReference type="InterPro" id="IPR043701">
    <property type="entry name" value="Yju2"/>
</dbReference>
<keyword evidence="5 8" id="KW-0862">Zinc</keyword>
<dbReference type="GO" id="GO:0000349">
    <property type="term" value="P:generation of catalytic spliceosome for first transesterification step"/>
    <property type="evidence" value="ECO:0007669"/>
    <property type="project" value="UniProtKB-UniRule"/>
</dbReference>
<evidence type="ECO:0000256" key="6">
    <source>
        <dbReference type="ARBA" id="ARBA00023187"/>
    </source>
</evidence>
<dbReference type="PANTHER" id="PTHR12111">
    <property type="entry name" value="SPLICING FACTOR YJU2"/>
    <property type="match status" value="1"/>
</dbReference>
<evidence type="ECO:0000256" key="3">
    <source>
        <dbReference type="ARBA" id="ARBA00022723"/>
    </source>
</evidence>
<dbReference type="EMBL" id="CAJVPS010000100">
    <property type="protein sequence ID" value="CAG8451735.1"/>
    <property type="molecule type" value="Genomic_DNA"/>
</dbReference>
<keyword evidence="6" id="KW-0508">mRNA splicing</keyword>
<keyword evidence="12" id="KW-1185">Reference proteome</keyword>
<accession>A0A9N8VDN4</accession>
<evidence type="ECO:0000256" key="1">
    <source>
        <dbReference type="ARBA" id="ARBA00004123"/>
    </source>
</evidence>
<organism evidence="11 12">
    <name type="scientific">Ambispora leptoticha</name>
    <dbReference type="NCBI Taxonomy" id="144679"/>
    <lineage>
        <taxon>Eukaryota</taxon>
        <taxon>Fungi</taxon>
        <taxon>Fungi incertae sedis</taxon>
        <taxon>Mucoromycota</taxon>
        <taxon>Glomeromycotina</taxon>
        <taxon>Glomeromycetes</taxon>
        <taxon>Archaeosporales</taxon>
        <taxon>Ambisporaceae</taxon>
        <taxon>Ambispora</taxon>
    </lineage>
</organism>
<feature type="compositionally biased region" description="Low complexity" evidence="10">
    <location>
        <begin position="322"/>
        <end position="347"/>
    </location>
</feature>
<evidence type="ECO:0000256" key="4">
    <source>
        <dbReference type="ARBA" id="ARBA00022728"/>
    </source>
</evidence>
<comment type="subunit">
    <text evidence="8">Component of the spliceosome. Present in the activated B complex, the catalytically activated B* complex which catalyzes the branching, the catalytic step 1 C complex catalyzing the exon ligation, and the postcatalytic P complex containing the ligated exons (mRNA) and the excised lariat intron.</text>
</comment>
<evidence type="ECO:0000313" key="11">
    <source>
        <dbReference type="EMBL" id="CAG8451735.1"/>
    </source>
</evidence>
<comment type="caution">
    <text evidence="11">The sequence shown here is derived from an EMBL/GenBank/DDBJ whole genome shotgun (WGS) entry which is preliminary data.</text>
</comment>
<keyword evidence="9" id="KW-0175">Coiled coil</keyword>
<feature type="binding site" evidence="8">
    <location>
        <position position="46"/>
    </location>
    <ligand>
        <name>Zn(2+)</name>
        <dbReference type="ChEBI" id="CHEBI:29105"/>
    </ligand>
</feature>
<sequence length="347" mass="38842">MSERKVLNKYFPPDFDPAAIPRRKQAKDAQHKVRLMTPYAMRCETCGEYIYKGKKFNARKETVEGETYYSIKIFRFYIKCPRCSAEITFKTDPKNTDYVAEHGASRNFEPWREERIAGEEKQLKKEQEEENNPMKALENRTLDSKREMDILDALDEIRTRNARNERVDSDALLDRLIELEEEREKTLEEIIEEEDDKLAKAVFQDANGLSVRKANLDEEPKIDALLSEQAKMVPLPDFSAPIIKKRKLPESDLVAGLIVKKKASSSSKTISTAAASTSTSPIITASSTSGTSIITATTSKTLPITVASTSNKPIITKKAEPKSAPATSSSSTLLSLGDYGSDSNDSE</sequence>
<keyword evidence="4 8" id="KW-0747">Spliceosome</keyword>
<dbReference type="PANTHER" id="PTHR12111:SF1">
    <property type="entry name" value="SPLICING FACTOR YJU2"/>
    <property type="match status" value="1"/>
</dbReference>
<feature type="binding site" evidence="8">
    <location>
        <position position="83"/>
    </location>
    <ligand>
        <name>Zn(2+)</name>
        <dbReference type="ChEBI" id="CHEBI:29105"/>
    </ligand>
</feature>
<evidence type="ECO:0000256" key="5">
    <source>
        <dbReference type="ARBA" id="ARBA00022833"/>
    </source>
</evidence>
<evidence type="ECO:0000313" key="12">
    <source>
        <dbReference type="Proteomes" id="UP000789508"/>
    </source>
</evidence>
<comment type="function">
    <text evidence="8">Part of the spliceosome which catalyzes two sequential transesterification reactions, first the excision of the non-coding intron from pre-mRNA and then the ligation of the coding exons to form the mature mRNA. Plays a role in stabilizing the structure of the spliceosome catalytic core and docking of the branch helix into the active site, producing 5'-exon and lariat intron-3'-intermediates.</text>
</comment>
<feature type="binding site" evidence="8">
    <location>
        <position position="43"/>
    </location>
    <ligand>
        <name>Zn(2+)</name>
        <dbReference type="ChEBI" id="CHEBI:29105"/>
    </ligand>
</feature>
<evidence type="ECO:0000256" key="2">
    <source>
        <dbReference type="ARBA" id="ARBA00022664"/>
    </source>
</evidence>
<dbReference type="Proteomes" id="UP000789508">
    <property type="component" value="Unassembled WGS sequence"/>
</dbReference>
<gene>
    <name evidence="11" type="ORF">ALEPTO_LOCUS1048</name>
</gene>
<protein>
    <recommendedName>
        <fullName evidence="8">Splicing factor YJU2</fullName>
    </recommendedName>
</protein>
<dbReference type="OrthoDB" id="674963at2759"/>
<dbReference type="HAMAP" id="MF_03226">
    <property type="entry name" value="YJU2"/>
    <property type="match status" value="1"/>
</dbReference>
<keyword evidence="2" id="KW-0507">mRNA processing</keyword>
<keyword evidence="3 8" id="KW-0479">Metal-binding</keyword>
<dbReference type="InterPro" id="IPR007590">
    <property type="entry name" value="Saf4/Yju2"/>
</dbReference>
<feature type="binding site" evidence="8">
    <location>
        <position position="80"/>
    </location>
    <ligand>
        <name>Zn(2+)</name>
        <dbReference type="ChEBI" id="CHEBI:29105"/>
    </ligand>
</feature>
<evidence type="ECO:0000256" key="9">
    <source>
        <dbReference type="SAM" id="Coils"/>
    </source>
</evidence>
<dbReference type="GO" id="GO:0071006">
    <property type="term" value="C:U2-type catalytic step 1 spliceosome"/>
    <property type="evidence" value="ECO:0007669"/>
    <property type="project" value="UniProtKB-UniRule"/>
</dbReference>